<proteinExistence type="predicted"/>
<feature type="compositionally biased region" description="Basic and acidic residues" evidence="1">
    <location>
        <begin position="37"/>
        <end position="49"/>
    </location>
</feature>
<evidence type="ECO:0000313" key="3">
    <source>
        <dbReference type="Proteomes" id="UP000252586"/>
    </source>
</evidence>
<feature type="compositionally biased region" description="Basic and acidic residues" evidence="1">
    <location>
        <begin position="8"/>
        <end position="22"/>
    </location>
</feature>
<accession>A0A366D5K7</accession>
<dbReference type="Proteomes" id="UP000252586">
    <property type="component" value="Unassembled WGS sequence"/>
</dbReference>
<dbReference type="STRING" id="1210090.GCA_001613185_03038"/>
<evidence type="ECO:0000313" key="2">
    <source>
        <dbReference type="EMBL" id="RBO85310.1"/>
    </source>
</evidence>
<evidence type="ECO:0000256" key="1">
    <source>
        <dbReference type="SAM" id="MobiDB-lite"/>
    </source>
</evidence>
<protein>
    <submittedName>
        <fullName evidence="2">Uncharacterized protein</fullName>
    </submittedName>
</protein>
<comment type="caution">
    <text evidence="2">The sequence shown here is derived from an EMBL/GenBank/DDBJ whole genome shotgun (WGS) entry which is preliminary data.</text>
</comment>
<name>A0A366D5K7_9NOCA</name>
<dbReference type="AlphaFoldDB" id="A0A366D5K7"/>
<dbReference type="EMBL" id="QNRE01000015">
    <property type="protein sequence ID" value="RBO85310.1"/>
    <property type="molecule type" value="Genomic_DNA"/>
</dbReference>
<reference evidence="2 3" key="1">
    <citation type="submission" date="2018-06" db="EMBL/GenBank/DDBJ databases">
        <title>Genomic Encyclopedia of Type Strains, Phase IV (KMG-IV): sequencing the most valuable type-strain genomes for metagenomic binning, comparative biology and taxonomic classification.</title>
        <authorList>
            <person name="Goeker M."/>
        </authorList>
    </citation>
    <scope>NUCLEOTIDE SEQUENCE [LARGE SCALE GENOMIC DNA]</scope>
    <source>
        <strain evidence="2 3">DSM 44599</strain>
    </source>
</reference>
<gene>
    <name evidence="2" type="ORF">DFR74_115158</name>
</gene>
<sequence length="79" mass="8448">MTGSPPRLRPDRAAPGARDSHHTVPHMPPAVTGPKQLEADTIRRGDQPRRQSIPLLAVTASVNRVPRALRGTASAREAA</sequence>
<keyword evidence="3" id="KW-1185">Reference proteome</keyword>
<organism evidence="2 3">
    <name type="scientific">Nocardia puris</name>
    <dbReference type="NCBI Taxonomy" id="208602"/>
    <lineage>
        <taxon>Bacteria</taxon>
        <taxon>Bacillati</taxon>
        <taxon>Actinomycetota</taxon>
        <taxon>Actinomycetes</taxon>
        <taxon>Mycobacteriales</taxon>
        <taxon>Nocardiaceae</taxon>
        <taxon>Nocardia</taxon>
    </lineage>
</organism>
<feature type="region of interest" description="Disordered" evidence="1">
    <location>
        <begin position="1"/>
        <end position="54"/>
    </location>
</feature>